<feature type="chain" id="PRO_5040886255" evidence="1">
    <location>
        <begin position="29"/>
        <end position="255"/>
    </location>
</feature>
<sequence length="255" mass="27726">MFKQRMKVFSAGLAGTALVLLSGCSALTGDDSGNGSDTSEDGFTDVTSQVASWDMCEVLSPDPIRDKAAATTYAEGPNHVDMGSAIDAESVSCRAEIEVVDTDGTSIWMQVHLGVFPGNSTEHVDDMWAMRQEGWYRDNVETNVRDLTAEDLLIDADLEGEWDQAHAYAILGTEGERSGEAGSMIVDARTSNYIVEAYLTIPTDAEKTAAARYGLSQEEIDARTALAFDRSELVNWVADEYIYTMFEAVSSQLES</sequence>
<accession>A0A9X3PQ05</accession>
<keyword evidence="3" id="KW-1185">Reference proteome</keyword>
<organism evidence="2 3">
    <name type="scientific">Glycomyces luteolus</name>
    <dbReference type="NCBI Taxonomy" id="2670330"/>
    <lineage>
        <taxon>Bacteria</taxon>
        <taxon>Bacillati</taxon>
        <taxon>Actinomycetota</taxon>
        <taxon>Actinomycetes</taxon>
        <taxon>Glycomycetales</taxon>
        <taxon>Glycomycetaceae</taxon>
        <taxon>Glycomyces</taxon>
    </lineage>
</organism>
<proteinExistence type="predicted"/>
<evidence type="ECO:0000256" key="1">
    <source>
        <dbReference type="SAM" id="SignalP"/>
    </source>
</evidence>
<comment type="caution">
    <text evidence="2">The sequence shown here is derived from an EMBL/GenBank/DDBJ whole genome shotgun (WGS) entry which is preliminary data.</text>
</comment>
<feature type="signal peptide" evidence="1">
    <location>
        <begin position="1"/>
        <end position="28"/>
    </location>
</feature>
<dbReference type="RefSeq" id="WP_270113121.1">
    <property type="nucleotide sequence ID" value="NZ_JAPZVP010000034.1"/>
</dbReference>
<name>A0A9X3PQ05_9ACTN</name>
<dbReference type="AlphaFoldDB" id="A0A9X3PQ05"/>
<gene>
    <name evidence="2" type="ORF">O1R50_25705</name>
</gene>
<keyword evidence="1" id="KW-0732">Signal</keyword>
<evidence type="ECO:0000313" key="3">
    <source>
        <dbReference type="Proteomes" id="UP001146067"/>
    </source>
</evidence>
<dbReference type="EMBL" id="JAPZVP010000034">
    <property type="protein sequence ID" value="MDA1363035.1"/>
    <property type="molecule type" value="Genomic_DNA"/>
</dbReference>
<reference evidence="2" key="1">
    <citation type="submission" date="2022-12" db="EMBL/GenBank/DDBJ databases">
        <title>Gycomyces niveus sp.nov.,a novel actinomycete isolated from soil in Shouguan.</title>
        <authorList>
            <person name="Yang X."/>
        </authorList>
    </citation>
    <scope>NUCLEOTIDE SEQUENCE</scope>
    <source>
        <strain evidence="2">NEAU-A15</strain>
    </source>
</reference>
<evidence type="ECO:0000313" key="2">
    <source>
        <dbReference type="EMBL" id="MDA1363035.1"/>
    </source>
</evidence>
<dbReference type="Proteomes" id="UP001146067">
    <property type="component" value="Unassembled WGS sequence"/>
</dbReference>
<protein>
    <submittedName>
        <fullName evidence="2">Uncharacterized protein</fullName>
    </submittedName>
</protein>
<dbReference type="PROSITE" id="PS51257">
    <property type="entry name" value="PROKAR_LIPOPROTEIN"/>
    <property type="match status" value="1"/>
</dbReference>